<dbReference type="Proteomes" id="UP001237152">
    <property type="component" value="Segment"/>
</dbReference>
<name>A0A4D6EK49_9VIRU</name>
<proteinExistence type="predicted"/>
<gene>
    <name evidence="2" type="ORF">pclt_cds_1049</name>
</gene>
<sequence length="518" mass="55206">MASVAGTLQLLPHEGKTIPALTITMRRSNQPTSTRPAAARPPARTAAAGARGEPAEWDSVRQWAAENGLDSVEAIRQWINEMAPQGLYSGIDPRAAALLQTLQQFSMASSPGQPAHEIRGLPSAYETFLEALSNPRLGMRFNQTEDRYDYPPGINGPEWIRPLVDPLAEGGRLWPPSPVTALVRMNEIAHQVFGYDPVDSDTMILTMATNDWTRGAPDVADRVADVLAFFGDGINNVLWNLGGVRADPTAPKLASDVDIAEARQRWPAVSPYGGVQAPYLFVVGTSTPGHLYGQTPVTGPAHVALITQGSLIIGRLVVSDTTGDVIYASGVFLPRNADAYMPTGGLWLDKASGGNSRLLVDLMLPFVRAVRDGRPDAVSMAPTGLTRGHRLWYDHQGVTGPYVVRAFEPAEVLAALSVGRRAAAAEAIDEAMASAGGLASLAARAYRGDITTANVPEEVRQLIAAQAMARACGPGATPQDRARVDVAAQVLGLSDAVRRRDLTTVCDASVDAVRRLYG</sequence>
<evidence type="ECO:0000256" key="1">
    <source>
        <dbReference type="SAM" id="MobiDB-lite"/>
    </source>
</evidence>
<reference evidence="2" key="1">
    <citation type="journal article" date="2019" name="Front. Microbiol.">
        <title>Pandoravirus Celtis Illustrates the Microevolution Processes at Work in the Giant Pandoraviridae Genomes.</title>
        <authorList>
            <person name="Legendre M."/>
            <person name="Alempic J.M."/>
            <person name="Philippe N."/>
            <person name="Lartigue A."/>
            <person name="Jeudy S."/>
            <person name="Poirot O."/>
            <person name="Ta N.T."/>
            <person name="Nin S."/>
            <person name="Coute Y."/>
            <person name="Abergel C."/>
            <person name="Claverie J.M."/>
        </authorList>
    </citation>
    <scope>NUCLEOTIDE SEQUENCE</scope>
</reference>
<dbReference type="EMBL" id="MK174290">
    <property type="protein sequence ID" value="QBZ81633.1"/>
    <property type="molecule type" value="Genomic_DNA"/>
</dbReference>
<organism evidence="2 3">
    <name type="scientific">Pandoravirus celtis</name>
    <dbReference type="NCBI Taxonomy" id="2568002"/>
    <lineage>
        <taxon>Viruses</taxon>
        <taxon>Pandoravirus</taxon>
    </lineage>
</organism>
<evidence type="ECO:0000313" key="2">
    <source>
        <dbReference type="EMBL" id="QBZ81633.1"/>
    </source>
</evidence>
<feature type="region of interest" description="Disordered" evidence="1">
    <location>
        <begin position="19"/>
        <end position="57"/>
    </location>
</feature>
<feature type="compositionally biased region" description="Low complexity" evidence="1">
    <location>
        <begin position="34"/>
        <end position="52"/>
    </location>
</feature>
<accession>A0A4D6EK49</accession>
<protein>
    <submittedName>
        <fullName evidence="2">Uncharacterized protein</fullName>
    </submittedName>
</protein>
<evidence type="ECO:0000313" key="3">
    <source>
        <dbReference type="Proteomes" id="UP001237152"/>
    </source>
</evidence>